<dbReference type="InterPro" id="IPR000835">
    <property type="entry name" value="HTH_MarR-typ"/>
</dbReference>
<gene>
    <name evidence="2" type="ORF">BJ959_001741</name>
</gene>
<dbReference type="PRINTS" id="PR00598">
    <property type="entry name" value="HTHMARR"/>
</dbReference>
<evidence type="ECO:0000313" key="3">
    <source>
        <dbReference type="Proteomes" id="UP000552883"/>
    </source>
</evidence>
<sequence>MARKLDEPQAADAPALDLPYRSAALAAIIRLMSTFSSARFQRQVVDARALPDDPNALPALFAISTGQARTPTALAAALHCSPATASRVIESLAAYGIVVRAPHPDDRRSTVLALTPAGRAQASALFAAGDQLMERLLNDWSADDRADLQRLLLRFAAALDREAAGPPVA</sequence>
<dbReference type="GO" id="GO:0006950">
    <property type="term" value="P:response to stress"/>
    <property type="evidence" value="ECO:0007669"/>
    <property type="project" value="TreeGrafter"/>
</dbReference>
<dbReference type="GO" id="GO:0003700">
    <property type="term" value="F:DNA-binding transcription factor activity"/>
    <property type="evidence" value="ECO:0007669"/>
    <property type="project" value="InterPro"/>
</dbReference>
<evidence type="ECO:0000313" key="2">
    <source>
        <dbReference type="EMBL" id="MBB5618245.1"/>
    </source>
</evidence>
<proteinExistence type="predicted"/>
<evidence type="ECO:0000259" key="1">
    <source>
        <dbReference type="PROSITE" id="PS50995"/>
    </source>
</evidence>
<organism evidence="2 3">
    <name type="scientific">Microcella frigidaquae</name>
    <dbReference type="NCBI Taxonomy" id="424758"/>
    <lineage>
        <taxon>Bacteria</taxon>
        <taxon>Bacillati</taxon>
        <taxon>Actinomycetota</taxon>
        <taxon>Actinomycetes</taxon>
        <taxon>Micrococcales</taxon>
        <taxon>Microbacteriaceae</taxon>
        <taxon>Microcella</taxon>
    </lineage>
</organism>
<dbReference type="PROSITE" id="PS50995">
    <property type="entry name" value="HTH_MARR_2"/>
    <property type="match status" value="1"/>
</dbReference>
<dbReference type="PANTHER" id="PTHR33164:SF43">
    <property type="entry name" value="HTH-TYPE TRANSCRIPTIONAL REPRESSOR YETL"/>
    <property type="match status" value="1"/>
</dbReference>
<dbReference type="Proteomes" id="UP000552883">
    <property type="component" value="Unassembled WGS sequence"/>
</dbReference>
<dbReference type="EMBL" id="JACHBS010000001">
    <property type="protein sequence ID" value="MBB5618245.1"/>
    <property type="molecule type" value="Genomic_DNA"/>
</dbReference>
<dbReference type="OrthoDB" id="162531at2"/>
<protein>
    <submittedName>
        <fullName evidence="2">DNA-binding MarR family transcriptional regulator</fullName>
    </submittedName>
</protein>
<keyword evidence="3" id="KW-1185">Reference proteome</keyword>
<dbReference type="SMART" id="SM00347">
    <property type="entry name" value="HTH_MARR"/>
    <property type="match status" value="1"/>
</dbReference>
<dbReference type="RefSeq" id="WP_153983098.1">
    <property type="nucleotide sequence ID" value="NZ_BAAANZ010000019.1"/>
</dbReference>
<keyword evidence="2" id="KW-0238">DNA-binding</keyword>
<dbReference type="InterPro" id="IPR039422">
    <property type="entry name" value="MarR/SlyA-like"/>
</dbReference>
<dbReference type="GO" id="GO:0003677">
    <property type="term" value="F:DNA binding"/>
    <property type="evidence" value="ECO:0007669"/>
    <property type="project" value="UniProtKB-KW"/>
</dbReference>
<dbReference type="AlphaFoldDB" id="A0A840XB10"/>
<reference evidence="2 3" key="1">
    <citation type="submission" date="2020-08" db="EMBL/GenBank/DDBJ databases">
        <title>Sequencing the genomes of 1000 actinobacteria strains.</title>
        <authorList>
            <person name="Klenk H.-P."/>
        </authorList>
    </citation>
    <scope>NUCLEOTIDE SEQUENCE [LARGE SCALE GENOMIC DNA]</scope>
    <source>
        <strain evidence="2 3">DSM 23889</strain>
    </source>
</reference>
<name>A0A840XB10_9MICO</name>
<dbReference type="PANTHER" id="PTHR33164">
    <property type="entry name" value="TRANSCRIPTIONAL REGULATOR, MARR FAMILY"/>
    <property type="match status" value="1"/>
</dbReference>
<dbReference type="Pfam" id="PF12802">
    <property type="entry name" value="MarR_2"/>
    <property type="match status" value="1"/>
</dbReference>
<dbReference type="InterPro" id="IPR036390">
    <property type="entry name" value="WH_DNA-bd_sf"/>
</dbReference>
<feature type="domain" description="HTH marR-type" evidence="1">
    <location>
        <begin position="1"/>
        <end position="157"/>
    </location>
</feature>
<accession>A0A840XB10</accession>
<dbReference type="Gene3D" id="1.10.10.10">
    <property type="entry name" value="Winged helix-like DNA-binding domain superfamily/Winged helix DNA-binding domain"/>
    <property type="match status" value="1"/>
</dbReference>
<comment type="caution">
    <text evidence="2">The sequence shown here is derived from an EMBL/GenBank/DDBJ whole genome shotgun (WGS) entry which is preliminary data.</text>
</comment>
<dbReference type="SUPFAM" id="SSF46785">
    <property type="entry name" value="Winged helix' DNA-binding domain"/>
    <property type="match status" value="1"/>
</dbReference>
<dbReference type="InterPro" id="IPR036388">
    <property type="entry name" value="WH-like_DNA-bd_sf"/>
</dbReference>